<dbReference type="NCBIfam" id="TIGR00426">
    <property type="entry name" value="competence protein ComEA helix-hairpin-helix repeat region"/>
    <property type="match status" value="1"/>
</dbReference>
<keyword evidence="3" id="KW-1185">Reference proteome</keyword>
<gene>
    <name evidence="2" type="primary">comEA</name>
    <name evidence="2" type="ORF">Lrub_2245</name>
</gene>
<dbReference type="PANTHER" id="PTHR21180">
    <property type="entry name" value="ENDONUCLEASE/EXONUCLEASE/PHOSPHATASE FAMILY DOMAIN-CONTAINING PROTEIN 1"/>
    <property type="match status" value="1"/>
</dbReference>
<dbReference type="STRING" id="458.Lrub_2245"/>
<dbReference type="InterPro" id="IPR010994">
    <property type="entry name" value="RuvA_2-like"/>
</dbReference>
<reference evidence="2 3" key="1">
    <citation type="submission" date="2015-11" db="EMBL/GenBank/DDBJ databases">
        <title>Genomic analysis of 38 Legionella species identifies large and diverse effector repertoires.</title>
        <authorList>
            <person name="Burstein D."/>
            <person name="Amaro F."/>
            <person name="Zusman T."/>
            <person name="Lifshitz Z."/>
            <person name="Cohen O."/>
            <person name="Gilbert J.A."/>
            <person name="Pupko T."/>
            <person name="Shuman H.A."/>
            <person name="Segal G."/>
        </authorList>
    </citation>
    <scope>NUCLEOTIDE SEQUENCE [LARGE SCALE GENOMIC DNA]</scope>
    <source>
        <strain evidence="2 3">WA-270A-C2</strain>
    </source>
</reference>
<dbReference type="PATRIC" id="fig|458.5.peg.2339"/>
<dbReference type="EMBL" id="LNYT01000020">
    <property type="protein sequence ID" value="KTD47323.1"/>
    <property type="molecule type" value="Genomic_DNA"/>
</dbReference>
<dbReference type="GO" id="GO:0015628">
    <property type="term" value="P:protein secretion by the type II secretion system"/>
    <property type="evidence" value="ECO:0007669"/>
    <property type="project" value="TreeGrafter"/>
</dbReference>
<sequence>MKANLIAMVLSFLSMSFPLYASPTPLGTNATAQEAETAAPKINLNTAELKTLIHSFKGIGEKRAEAIVKYRESHEGFKSVEELAEVPGLGQQFINRNLAELKETFSVE</sequence>
<feature type="signal peptide" evidence="1">
    <location>
        <begin position="1"/>
        <end position="21"/>
    </location>
</feature>
<organism evidence="2 3">
    <name type="scientific">Legionella rubrilucens</name>
    <dbReference type="NCBI Taxonomy" id="458"/>
    <lineage>
        <taxon>Bacteria</taxon>
        <taxon>Pseudomonadati</taxon>
        <taxon>Pseudomonadota</taxon>
        <taxon>Gammaproteobacteria</taxon>
        <taxon>Legionellales</taxon>
        <taxon>Legionellaceae</taxon>
        <taxon>Legionella</taxon>
    </lineage>
</organism>
<dbReference type="Pfam" id="PF12836">
    <property type="entry name" value="HHH_3"/>
    <property type="match status" value="1"/>
</dbReference>
<dbReference type="RefSeq" id="WP_058532200.1">
    <property type="nucleotide sequence ID" value="NZ_CAAAIN010000007.1"/>
</dbReference>
<evidence type="ECO:0000313" key="3">
    <source>
        <dbReference type="Proteomes" id="UP000054608"/>
    </source>
</evidence>
<evidence type="ECO:0000256" key="1">
    <source>
        <dbReference type="SAM" id="SignalP"/>
    </source>
</evidence>
<dbReference type="Proteomes" id="UP000054608">
    <property type="component" value="Unassembled WGS sequence"/>
</dbReference>
<proteinExistence type="predicted"/>
<evidence type="ECO:0000313" key="2">
    <source>
        <dbReference type="EMBL" id="KTD47323.1"/>
    </source>
</evidence>
<dbReference type="OrthoDB" id="7510573at2"/>
<protein>
    <submittedName>
        <fullName evidence="2">Competence protein ComEA</fullName>
    </submittedName>
</protein>
<name>A0A0W0XRS8_9GAMM</name>
<feature type="chain" id="PRO_5006916814" evidence="1">
    <location>
        <begin position="22"/>
        <end position="108"/>
    </location>
</feature>
<keyword evidence="1" id="KW-0732">Signal</keyword>
<accession>A0A0W0XRS8</accession>
<comment type="caution">
    <text evidence="2">The sequence shown here is derived from an EMBL/GenBank/DDBJ whole genome shotgun (WGS) entry which is preliminary data.</text>
</comment>
<dbReference type="AlphaFoldDB" id="A0A0W0XRS8"/>
<dbReference type="InterPro" id="IPR004509">
    <property type="entry name" value="Competence_ComEA_HhH"/>
</dbReference>
<dbReference type="Gene3D" id="1.10.150.280">
    <property type="entry name" value="AF1531-like domain"/>
    <property type="match status" value="1"/>
</dbReference>
<dbReference type="PANTHER" id="PTHR21180:SF32">
    <property type="entry name" value="ENDONUCLEASE_EXONUCLEASE_PHOSPHATASE FAMILY DOMAIN-CONTAINING PROTEIN 1"/>
    <property type="match status" value="1"/>
</dbReference>
<dbReference type="GO" id="GO:0015627">
    <property type="term" value="C:type II protein secretion system complex"/>
    <property type="evidence" value="ECO:0007669"/>
    <property type="project" value="TreeGrafter"/>
</dbReference>
<dbReference type="InterPro" id="IPR051675">
    <property type="entry name" value="Endo/Exo/Phosphatase_dom_1"/>
</dbReference>
<dbReference type="SUPFAM" id="SSF47781">
    <property type="entry name" value="RuvA domain 2-like"/>
    <property type="match status" value="1"/>
</dbReference>